<proteinExistence type="predicted"/>
<dbReference type="AlphaFoldDB" id="A0AAV5UK98"/>
<keyword evidence="2" id="KW-1185">Reference proteome</keyword>
<sequence length="68" mass="7633">LKFTTIVASTQIRIQMKERYEKILAMRSLVPLRTPVSHREGVMIVLFLTVVPLSSTPPPPFTVVVEAV</sequence>
<gene>
    <name evidence="1" type="ORF">PENTCL1PPCAC_28922</name>
</gene>
<evidence type="ECO:0000313" key="2">
    <source>
        <dbReference type="Proteomes" id="UP001432027"/>
    </source>
</evidence>
<accession>A0AAV5UK98</accession>
<organism evidence="1 2">
    <name type="scientific">Pristionchus entomophagus</name>
    <dbReference type="NCBI Taxonomy" id="358040"/>
    <lineage>
        <taxon>Eukaryota</taxon>
        <taxon>Metazoa</taxon>
        <taxon>Ecdysozoa</taxon>
        <taxon>Nematoda</taxon>
        <taxon>Chromadorea</taxon>
        <taxon>Rhabditida</taxon>
        <taxon>Rhabditina</taxon>
        <taxon>Diplogasteromorpha</taxon>
        <taxon>Diplogasteroidea</taxon>
        <taxon>Neodiplogasteridae</taxon>
        <taxon>Pristionchus</taxon>
    </lineage>
</organism>
<feature type="non-terminal residue" evidence="1">
    <location>
        <position position="68"/>
    </location>
</feature>
<evidence type="ECO:0008006" key="3">
    <source>
        <dbReference type="Google" id="ProtNLM"/>
    </source>
</evidence>
<protein>
    <recommendedName>
        <fullName evidence="3">G protein-coupled receptor</fullName>
    </recommendedName>
</protein>
<dbReference type="EMBL" id="BTSX01000006">
    <property type="protein sequence ID" value="GMT06747.1"/>
    <property type="molecule type" value="Genomic_DNA"/>
</dbReference>
<evidence type="ECO:0000313" key="1">
    <source>
        <dbReference type="EMBL" id="GMT06747.1"/>
    </source>
</evidence>
<name>A0AAV5UK98_9BILA</name>
<dbReference type="Proteomes" id="UP001432027">
    <property type="component" value="Unassembled WGS sequence"/>
</dbReference>
<reference evidence="1" key="1">
    <citation type="submission" date="2023-10" db="EMBL/GenBank/DDBJ databases">
        <title>Genome assembly of Pristionchus species.</title>
        <authorList>
            <person name="Yoshida K."/>
            <person name="Sommer R.J."/>
        </authorList>
    </citation>
    <scope>NUCLEOTIDE SEQUENCE</scope>
    <source>
        <strain evidence="1">RS0144</strain>
    </source>
</reference>
<feature type="non-terminal residue" evidence="1">
    <location>
        <position position="1"/>
    </location>
</feature>
<comment type="caution">
    <text evidence="1">The sequence shown here is derived from an EMBL/GenBank/DDBJ whole genome shotgun (WGS) entry which is preliminary data.</text>
</comment>